<name>A0AAV4XR69_CAEEX</name>
<sequence>MLNELIWEYHVSALDESHITEPPAVFLVVLATIHPKEQMIKGSSSFLFNVDLKTKKGKEHWIKRGTSLILSSK</sequence>
<dbReference type="AlphaFoldDB" id="A0AAV4XR69"/>
<reference evidence="1 2" key="1">
    <citation type="submission" date="2021-06" db="EMBL/GenBank/DDBJ databases">
        <title>Caerostris extrusa draft genome.</title>
        <authorList>
            <person name="Kono N."/>
            <person name="Arakawa K."/>
        </authorList>
    </citation>
    <scope>NUCLEOTIDE SEQUENCE [LARGE SCALE GENOMIC DNA]</scope>
</reference>
<proteinExistence type="predicted"/>
<evidence type="ECO:0000313" key="2">
    <source>
        <dbReference type="Proteomes" id="UP001054945"/>
    </source>
</evidence>
<accession>A0AAV4XR69</accession>
<protein>
    <submittedName>
        <fullName evidence="1">Uncharacterized protein</fullName>
    </submittedName>
</protein>
<organism evidence="1 2">
    <name type="scientific">Caerostris extrusa</name>
    <name type="common">Bark spider</name>
    <name type="synonym">Caerostris bankana</name>
    <dbReference type="NCBI Taxonomy" id="172846"/>
    <lineage>
        <taxon>Eukaryota</taxon>
        <taxon>Metazoa</taxon>
        <taxon>Ecdysozoa</taxon>
        <taxon>Arthropoda</taxon>
        <taxon>Chelicerata</taxon>
        <taxon>Arachnida</taxon>
        <taxon>Araneae</taxon>
        <taxon>Araneomorphae</taxon>
        <taxon>Entelegynae</taxon>
        <taxon>Araneoidea</taxon>
        <taxon>Araneidae</taxon>
        <taxon>Caerostris</taxon>
    </lineage>
</organism>
<evidence type="ECO:0000313" key="1">
    <source>
        <dbReference type="EMBL" id="GIY97542.1"/>
    </source>
</evidence>
<dbReference type="Proteomes" id="UP001054945">
    <property type="component" value="Unassembled WGS sequence"/>
</dbReference>
<comment type="caution">
    <text evidence="1">The sequence shown here is derived from an EMBL/GenBank/DDBJ whole genome shotgun (WGS) entry which is preliminary data.</text>
</comment>
<gene>
    <name evidence="1" type="ORF">CEXT_800241</name>
</gene>
<dbReference type="EMBL" id="BPLR01018176">
    <property type="protein sequence ID" value="GIY97542.1"/>
    <property type="molecule type" value="Genomic_DNA"/>
</dbReference>
<keyword evidence="2" id="KW-1185">Reference proteome</keyword>